<evidence type="ECO:0000313" key="3">
    <source>
        <dbReference type="EMBL" id="UXI68073.1"/>
    </source>
</evidence>
<reference evidence="3" key="1">
    <citation type="submission" date="2022-09" db="EMBL/GenBank/DDBJ databases">
        <title>Tahibacter sp. nov., isolated from a fresh water.</title>
        <authorList>
            <person name="Baek J.H."/>
            <person name="Lee J.K."/>
            <person name="Kim J.M."/>
            <person name="Jeon C.O."/>
        </authorList>
    </citation>
    <scope>NUCLEOTIDE SEQUENCE</scope>
    <source>
        <strain evidence="3">W38</strain>
    </source>
</reference>
<name>A0ABY6BDH3_9GAMM</name>
<feature type="signal peptide" evidence="1">
    <location>
        <begin position="1"/>
        <end position="22"/>
    </location>
</feature>
<feature type="domain" description="Peptidase C39-like" evidence="2">
    <location>
        <begin position="31"/>
        <end position="165"/>
    </location>
</feature>
<accession>A0ABY6BDH3</accession>
<keyword evidence="1" id="KW-0732">Signal</keyword>
<evidence type="ECO:0000259" key="2">
    <source>
        <dbReference type="Pfam" id="PF13529"/>
    </source>
</evidence>
<dbReference type="Gene3D" id="3.90.70.10">
    <property type="entry name" value="Cysteine proteinases"/>
    <property type="match status" value="1"/>
</dbReference>
<sequence length="193" mass="22300">MKSFFHRALFACLTLLSTSAFAGDGYRYLPINNVRQEHSNWCWAGVSASVLNWYGHRPSQCGIVNWAFNINYACGNSNFYWNSYANRPNGIYGGYGDIQAILRSWNVYSYGNNYALNWSAVVNEVRNNRPFVMRYGWTNGGGHFIVGYGYNDTSGTRYMAYMNPWPGEGYTWVNYNWAVSASDHRWTHTLRMY</sequence>
<proteinExistence type="predicted"/>
<dbReference type="InterPro" id="IPR039564">
    <property type="entry name" value="Peptidase_C39-like"/>
</dbReference>
<protein>
    <submittedName>
        <fullName evidence="3">C39 family peptidase</fullName>
    </submittedName>
</protein>
<evidence type="ECO:0000256" key="1">
    <source>
        <dbReference type="SAM" id="SignalP"/>
    </source>
</evidence>
<dbReference type="EMBL" id="CP104694">
    <property type="protein sequence ID" value="UXI68073.1"/>
    <property type="molecule type" value="Genomic_DNA"/>
</dbReference>
<dbReference type="Proteomes" id="UP001064632">
    <property type="component" value="Chromosome"/>
</dbReference>
<evidence type="ECO:0000313" key="4">
    <source>
        <dbReference type="Proteomes" id="UP001064632"/>
    </source>
</evidence>
<dbReference type="Pfam" id="PF13529">
    <property type="entry name" value="Peptidase_C39_2"/>
    <property type="match status" value="1"/>
</dbReference>
<gene>
    <name evidence="3" type="ORF">N4264_00010</name>
</gene>
<feature type="chain" id="PRO_5046722221" evidence="1">
    <location>
        <begin position="23"/>
        <end position="193"/>
    </location>
</feature>
<dbReference type="RefSeq" id="WP_261695035.1">
    <property type="nucleotide sequence ID" value="NZ_CP104694.1"/>
</dbReference>
<keyword evidence="4" id="KW-1185">Reference proteome</keyword>
<organism evidence="3 4">
    <name type="scientific">Tahibacter amnicola</name>
    <dbReference type="NCBI Taxonomy" id="2976241"/>
    <lineage>
        <taxon>Bacteria</taxon>
        <taxon>Pseudomonadati</taxon>
        <taxon>Pseudomonadota</taxon>
        <taxon>Gammaproteobacteria</taxon>
        <taxon>Lysobacterales</taxon>
        <taxon>Rhodanobacteraceae</taxon>
        <taxon>Tahibacter</taxon>
    </lineage>
</organism>